<evidence type="ECO:0000259" key="7">
    <source>
        <dbReference type="Pfam" id="PF02826"/>
    </source>
</evidence>
<evidence type="ECO:0000259" key="6">
    <source>
        <dbReference type="Pfam" id="PF00389"/>
    </source>
</evidence>
<feature type="active site" description="Proton donor" evidence="5">
    <location>
        <position position="254"/>
    </location>
</feature>
<accession>J3VUB2</accession>
<keyword evidence="3 5" id="KW-0520">NAD</keyword>
<dbReference type="SUPFAM" id="SSF51735">
    <property type="entry name" value="NAD(P)-binding Rossmann-fold domains"/>
    <property type="match status" value="1"/>
</dbReference>
<dbReference type="InterPro" id="IPR024531">
    <property type="entry name" value="Erythronate-4-P_DHase_dimer"/>
</dbReference>
<sequence length="377" mass="41983">MKILVDDHMPYAEELFSRFGQVKTVSGRDIPMISLKTIDALMVRSTTRIDSDLLNDTSVKFVGTATAGSDHIDTSWLEKMGITFASAPGCNAAAVVEYVFSALLWIAKRDSFFLRDKIVGIVGVGNIGNLLKHRLNALGVQTLLCDPPLAESEVMGDWQSLERLVAEADILTFHTPLIRSGRHTTWHQVDDALLEALPAGRIIINTCRGEVVDNAALLRALEKGKSLKVILDVWESEPKISLPLLSLVDIGTPHIAGYSLEGKARGTMQVFNAYSSYLGSKERVILTELLPSLLSEYISFHRILDEEAIRFLSYLVYDIGRDDTNLRRVANLSGKFDSLRKNYYPRREWSSVVVETDNTVTSDMLKKLGFQSCIRFG</sequence>
<dbReference type="HAMAP" id="MF_01825">
    <property type="entry name" value="PdxB"/>
    <property type="match status" value="1"/>
</dbReference>
<feature type="binding site" evidence="5">
    <location>
        <position position="258"/>
    </location>
    <ligand>
        <name>substrate</name>
    </ligand>
</feature>
<dbReference type="GO" id="GO:0036001">
    <property type="term" value="P:'de novo' pyridoxal 5'-phosphate biosynthetic process"/>
    <property type="evidence" value="ECO:0007669"/>
    <property type="project" value="TreeGrafter"/>
</dbReference>
<dbReference type="PANTHER" id="PTHR42938:SF9">
    <property type="entry name" value="FORMATE DEHYDROGENASE 1"/>
    <property type="match status" value="1"/>
</dbReference>
<dbReference type="OrthoDB" id="9770208at2"/>
<evidence type="ECO:0000256" key="1">
    <source>
        <dbReference type="ARBA" id="ARBA00022490"/>
    </source>
</evidence>
<dbReference type="GO" id="GO:0008615">
    <property type="term" value="P:pyridoxine biosynthetic process"/>
    <property type="evidence" value="ECO:0007669"/>
    <property type="project" value="UniProtKB-UniRule"/>
</dbReference>
<evidence type="ECO:0000256" key="2">
    <source>
        <dbReference type="ARBA" id="ARBA00023002"/>
    </source>
</evidence>
<gene>
    <name evidence="5" type="primary">pdxB</name>
    <name evidence="9" type="ORF">A35E_00422</name>
</gene>
<dbReference type="InterPro" id="IPR038251">
    <property type="entry name" value="PdxB_dimer_sf"/>
</dbReference>
<dbReference type="RefSeq" id="WP_014889013.1">
    <property type="nucleotide sequence ID" value="NC_018420.1"/>
</dbReference>
<comment type="pathway">
    <text evidence="5">Cofactor biosynthesis; pyridoxine 5'-phosphate biosynthesis; pyridoxine 5'-phosphate from D-erythrose 4-phosphate: step 2/5.</text>
</comment>
<protein>
    <recommendedName>
        <fullName evidence="5">Erythronate-4-phosphate dehydrogenase</fullName>
        <ecNumber evidence="5">1.1.1.290</ecNumber>
    </recommendedName>
</protein>
<feature type="active site" evidence="5">
    <location>
        <position position="237"/>
    </location>
</feature>
<dbReference type="STRING" id="134287.A35E_00422"/>
<dbReference type="GO" id="GO:0051287">
    <property type="term" value="F:NAD binding"/>
    <property type="evidence" value="ECO:0007669"/>
    <property type="project" value="InterPro"/>
</dbReference>
<dbReference type="InterPro" id="IPR029752">
    <property type="entry name" value="D-isomer_DH_CS1"/>
</dbReference>
<comment type="subunit">
    <text evidence="5">Homodimer.</text>
</comment>
<dbReference type="CDD" id="cd12158">
    <property type="entry name" value="ErythrP_dh"/>
    <property type="match status" value="1"/>
</dbReference>
<dbReference type="PROSITE" id="PS00671">
    <property type="entry name" value="D_2_HYDROXYACID_DH_3"/>
    <property type="match status" value="1"/>
</dbReference>
<feature type="domain" description="D-isomer specific 2-hydroxyacid dehydrogenase NAD-binding" evidence="7">
    <location>
        <begin position="113"/>
        <end position="256"/>
    </location>
</feature>
<feature type="binding site" evidence="5">
    <location>
        <position position="66"/>
    </location>
    <ligand>
        <name>substrate</name>
    </ligand>
</feature>
<comment type="function">
    <text evidence="5">Catalyzes the oxidation of erythronate-4-phosphate to 3-hydroxy-2-oxo-4-phosphonooxybutanoate.</text>
</comment>
<feature type="binding site" evidence="5">
    <location>
        <position position="45"/>
    </location>
    <ligand>
        <name>substrate</name>
    </ligand>
</feature>
<proteinExistence type="inferred from homology"/>
<dbReference type="Proteomes" id="UP000003937">
    <property type="component" value="Chromosome"/>
</dbReference>
<keyword evidence="4 5" id="KW-0664">Pyridoxine biosynthesis</keyword>
<feature type="binding site" evidence="5">
    <location>
        <position position="257"/>
    </location>
    <ligand>
        <name>NAD(+)</name>
        <dbReference type="ChEBI" id="CHEBI:57540"/>
    </ligand>
</feature>
<dbReference type="Pfam" id="PF00389">
    <property type="entry name" value="2-Hacid_dh"/>
    <property type="match status" value="1"/>
</dbReference>
<comment type="caution">
    <text evidence="5">Lacks conserved residue(s) required for the propagation of feature annotation.</text>
</comment>
<evidence type="ECO:0000259" key="8">
    <source>
        <dbReference type="Pfam" id="PF11890"/>
    </source>
</evidence>
<dbReference type="Gene3D" id="3.30.1370.170">
    <property type="match status" value="1"/>
</dbReference>
<dbReference type="HOGENOM" id="CLU_019796_4_0_6"/>
<dbReference type="SUPFAM" id="SSF52283">
    <property type="entry name" value="Formate/glycerate dehydrogenase catalytic domain-like"/>
    <property type="match status" value="1"/>
</dbReference>
<feature type="domain" description="Erythronate-4-phosphate dehydrogenase dimerisation" evidence="8">
    <location>
        <begin position="289"/>
        <end position="369"/>
    </location>
</feature>
<keyword evidence="10" id="KW-1185">Reference proteome</keyword>
<dbReference type="PANTHER" id="PTHR42938">
    <property type="entry name" value="FORMATE DEHYDROGENASE 1"/>
    <property type="match status" value="1"/>
</dbReference>
<dbReference type="PROSITE" id="PS00065">
    <property type="entry name" value="D_2_HYDROXYACID_DH_1"/>
    <property type="match status" value="1"/>
</dbReference>
<dbReference type="FunFam" id="3.40.50.720:FF:000093">
    <property type="entry name" value="Erythronate-4-phosphate dehydrogenase"/>
    <property type="match status" value="1"/>
</dbReference>
<dbReference type="InterPro" id="IPR036291">
    <property type="entry name" value="NAD(P)-bd_dom_sf"/>
</dbReference>
<comment type="similarity">
    <text evidence="5">Belongs to the D-isomer specific 2-hydroxyacid dehydrogenase family. PdxB subfamily.</text>
</comment>
<dbReference type="InterPro" id="IPR006140">
    <property type="entry name" value="D-isomer_DH_NAD-bd"/>
</dbReference>
<dbReference type="EC" id="1.1.1.290" evidence="5"/>
<keyword evidence="1 5" id="KW-0963">Cytoplasm</keyword>
<dbReference type="GO" id="GO:0033711">
    <property type="term" value="F:4-phosphoerythronate dehydrogenase activity"/>
    <property type="evidence" value="ECO:0007669"/>
    <property type="project" value="UniProtKB-EC"/>
</dbReference>
<dbReference type="Pfam" id="PF02826">
    <property type="entry name" value="2-Hacid_dh_C"/>
    <property type="match status" value="1"/>
</dbReference>
<dbReference type="EMBL" id="CP003547">
    <property type="protein sequence ID" value="AFP85716.1"/>
    <property type="molecule type" value="Genomic_DNA"/>
</dbReference>
<evidence type="ECO:0000313" key="10">
    <source>
        <dbReference type="Proteomes" id="UP000003937"/>
    </source>
</evidence>
<reference evidence="9 10" key="1">
    <citation type="journal article" date="2012" name="Mol. Biol. Evol.">
        <title>Genome reduction and co-evolution between the primary and secondary bacterial symbionts of psyllids.</title>
        <authorList>
            <person name="Sloan D.B."/>
            <person name="Moran N.A."/>
        </authorList>
    </citation>
    <scope>NUCLEOTIDE SEQUENCE [LARGE SCALE GENOMIC DNA]</scope>
    <source>
        <strain evidence="9">Hcub_S</strain>
    </source>
</reference>
<feature type="binding site" evidence="5">
    <location>
        <position position="175"/>
    </location>
    <ligand>
        <name>NAD(+)</name>
        <dbReference type="ChEBI" id="CHEBI:57540"/>
    </ligand>
</feature>
<keyword evidence="2 5" id="KW-0560">Oxidoreductase</keyword>
<dbReference type="GO" id="GO:0005829">
    <property type="term" value="C:cytosol"/>
    <property type="evidence" value="ECO:0007669"/>
    <property type="project" value="TreeGrafter"/>
</dbReference>
<evidence type="ECO:0000313" key="9">
    <source>
        <dbReference type="EMBL" id="AFP85716.1"/>
    </source>
</evidence>
<dbReference type="UniPathway" id="UPA00244">
    <property type="reaction ID" value="UER00310"/>
</dbReference>
<evidence type="ECO:0000256" key="4">
    <source>
        <dbReference type="ARBA" id="ARBA00023096"/>
    </source>
</evidence>
<evidence type="ECO:0000256" key="3">
    <source>
        <dbReference type="ARBA" id="ARBA00023027"/>
    </source>
</evidence>
<dbReference type="InterPro" id="IPR006139">
    <property type="entry name" value="D-isomer_2_OHA_DH_cat_dom"/>
</dbReference>
<dbReference type="Pfam" id="PF11890">
    <property type="entry name" value="DUF3410"/>
    <property type="match status" value="1"/>
</dbReference>
<name>J3VUB2_9ENTR</name>
<feature type="domain" description="D-isomer specific 2-hydroxyacid dehydrogenase catalytic" evidence="6">
    <location>
        <begin position="4"/>
        <end position="280"/>
    </location>
</feature>
<dbReference type="InterPro" id="IPR020921">
    <property type="entry name" value="Erythronate-4-P_DHase"/>
</dbReference>
<dbReference type="Gene3D" id="3.40.50.720">
    <property type="entry name" value="NAD(P)-binding Rossmann-like Domain"/>
    <property type="match status" value="2"/>
</dbReference>
<feature type="binding site" evidence="5">
    <location>
        <position position="146"/>
    </location>
    <ligand>
        <name>NAD(+)</name>
        <dbReference type="ChEBI" id="CHEBI:57540"/>
    </ligand>
</feature>
<organism evidence="9 10">
    <name type="scientific">secondary endosymbiont of Heteropsylla cubana</name>
    <dbReference type="NCBI Taxonomy" id="134287"/>
    <lineage>
        <taxon>Bacteria</taxon>
        <taxon>Pseudomonadati</taxon>
        <taxon>Pseudomonadota</taxon>
        <taxon>Gammaproteobacteria</taxon>
        <taxon>Enterobacterales</taxon>
        <taxon>Enterobacteriaceae</taxon>
        <taxon>aphid secondary symbionts</taxon>
    </lineage>
</organism>
<dbReference type="AlphaFoldDB" id="J3VUB2"/>
<dbReference type="KEGG" id="sehc:A35E_00422"/>
<dbReference type="InterPro" id="IPR029753">
    <property type="entry name" value="D-isomer_DH_CS"/>
</dbReference>
<feature type="active site" evidence="5">
    <location>
        <position position="208"/>
    </location>
</feature>
<feature type="binding site" evidence="5">
    <location>
        <position position="232"/>
    </location>
    <ligand>
        <name>NAD(+)</name>
        <dbReference type="ChEBI" id="CHEBI:57540"/>
    </ligand>
</feature>
<comment type="catalytic activity">
    <reaction evidence="5">
        <text>4-phospho-D-erythronate + NAD(+) = (R)-3-hydroxy-2-oxo-4-phosphooxybutanoate + NADH + H(+)</text>
        <dbReference type="Rhea" id="RHEA:18829"/>
        <dbReference type="ChEBI" id="CHEBI:15378"/>
        <dbReference type="ChEBI" id="CHEBI:57540"/>
        <dbReference type="ChEBI" id="CHEBI:57945"/>
        <dbReference type="ChEBI" id="CHEBI:58538"/>
        <dbReference type="ChEBI" id="CHEBI:58766"/>
        <dbReference type="EC" id="1.1.1.290"/>
    </reaction>
</comment>
<evidence type="ECO:0000256" key="5">
    <source>
        <dbReference type="HAMAP-Rule" id="MF_01825"/>
    </source>
</evidence>
<comment type="subcellular location">
    <subcellularLocation>
        <location evidence="5">Cytoplasm</location>
    </subcellularLocation>
</comment>
<dbReference type="GO" id="GO:0046983">
    <property type="term" value="F:protein dimerization activity"/>
    <property type="evidence" value="ECO:0007669"/>
    <property type="project" value="InterPro"/>
</dbReference>